<name>A0AAJ7WFG2_9HYME</name>
<feature type="compositionally biased region" description="Basic residues" evidence="1">
    <location>
        <begin position="215"/>
        <end position="229"/>
    </location>
</feature>
<feature type="region of interest" description="Disordered" evidence="1">
    <location>
        <begin position="30"/>
        <end position="54"/>
    </location>
</feature>
<feature type="signal peptide" evidence="2">
    <location>
        <begin position="1"/>
        <end position="20"/>
    </location>
</feature>
<feature type="compositionally biased region" description="Polar residues" evidence="1">
    <location>
        <begin position="294"/>
        <end position="316"/>
    </location>
</feature>
<keyword evidence="3" id="KW-1185">Reference proteome</keyword>
<evidence type="ECO:0000256" key="1">
    <source>
        <dbReference type="SAM" id="MobiDB-lite"/>
    </source>
</evidence>
<reference evidence="4" key="1">
    <citation type="submission" date="2025-08" db="UniProtKB">
        <authorList>
            <consortium name="RefSeq"/>
        </authorList>
    </citation>
    <scope>IDENTIFICATION</scope>
    <source>
        <tissue evidence="4">Whole body</tissue>
    </source>
</reference>
<dbReference type="RefSeq" id="XP_026674229.1">
    <property type="nucleotide sequence ID" value="XM_026818428.1"/>
</dbReference>
<dbReference type="GeneID" id="108630520"/>
<protein>
    <submittedName>
        <fullName evidence="4">Uncharacterized protein LOC108630520</fullName>
    </submittedName>
</protein>
<feature type="compositionally biased region" description="Basic and acidic residues" evidence="1">
    <location>
        <begin position="203"/>
        <end position="214"/>
    </location>
</feature>
<proteinExistence type="predicted"/>
<evidence type="ECO:0000313" key="4">
    <source>
        <dbReference type="RefSeq" id="XP_026674229.1"/>
    </source>
</evidence>
<dbReference type="KEGG" id="ccal:108630520"/>
<feature type="region of interest" description="Disordered" evidence="1">
    <location>
        <begin position="100"/>
        <end position="120"/>
    </location>
</feature>
<organism evidence="3 4">
    <name type="scientific">Ceratina calcarata</name>
    <dbReference type="NCBI Taxonomy" id="156304"/>
    <lineage>
        <taxon>Eukaryota</taxon>
        <taxon>Metazoa</taxon>
        <taxon>Ecdysozoa</taxon>
        <taxon>Arthropoda</taxon>
        <taxon>Hexapoda</taxon>
        <taxon>Insecta</taxon>
        <taxon>Pterygota</taxon>
        <taxon>Neoptera</taxon>
        <taxon>Endopterygota</taxon>
        <taxon>Hymenoptera</taxon>
        <taxon>Apocrita</taxon>
        <taxon>Aculeata</taxon>
        <taxon>Apoidea</taxon>
        <taxon>Anthophila</taxon>
        <taxon>Apidae</taxon>
        <taxon>Ceratina</taxon>
        <taxon>Zadontomerus</taxon>
    </lineage>
</organism>
<feature type="compositionally biased region" description="Low complexity" evidence="1">
    <location>
        <begin position="30"/>
        <end position="46"/>
    </location>
</feature>
<feature type="region of interest" description="Disordered" evidence="1">
    <location>
        <begin position="490"/>
        <end position="538"/>
    </location>
</feature>
<keyword evidence="2" id="KW-0732">Signal</keyword>
<feature type="chain" id="PRO_5042591754" evidence="2">
    <location>
        <begin position="21"/>
        <end position="1165"/>
    </location>
</feature>
<dbReference type="AlphaFoldDB" id="A0AAJ7WFG2"/>
<gene>
    <name evidence="4" type="primary">LOC108630520</name>
</gene>
<feature type="compositionally biased region" description="Polar residues" evidence="1">
    <location>
        <begin position="160"/>
        <end position="169"/>
    </location>
</feature>
<accession>A0AAJ7WFG2</accession>
<dbReference type="Proteomes" id="UP000694925">
    <property type="component" value="Unplaced"/>
</dbReference>
<evidence type="ECO:0000313" key="3">
    <source>
        <dbReference type="Proteomes" id="UP000694925"/>
    </source>
</evidence>
<feature type="compositionally biased region" description="Polar residues" evidence="1">
    <location>
        <begin position="324"/>
        <end position="352"/>
    </location>
</feature>
<feature type="region of interest" description="Disordered" evidence="1">
    <location>
        <begin position="188"/>
        <end position="245"/>
    </location>
</feature>
<feature type="region of interest" description="Disordered" evidence="1">
    <location>
        <begin position="271"/>
        <end position="357"/>
    </location>
</feature>
<sequence>MDHSILKFVVFLTLVTSSFSKSIRIENNEGSSIESISTASSGIATSQDEPESGVKRSLMILVPSTEEDGDLCKSQKTKRCKTSSRREKVGSVLKSYKNNESPPEYFLGQKPNPQLKQPAPKPLSLAEIREKAKNATFRDEDIINSLRDQLMPKDPKVGSARQSSGSGRTSKIENDDFICYCTEKNNKKNADRDYVPSPQPSRNKFDKKPEDVGSRHHIPHHPHLPHLPHKSPTNPNVPSYPHHKLYPVSHRHGTLPHQIPHFNRANPRFGAKPNGKEILNKNNIPIHPIGNRPDSVSGQQTPIDQSNLNRNQQTGQGLRPLNTDLAQSQETSSSNVEENIPTSNDENTNYSGANEDPSIPEVPNVQAINPNMEQPSTGLGNEYEAPGSGTLDYSDIKEVTSAYFTSTAENFHISSPGRMNINSEEDGDVNLPLNNPSETALRPEGGTMLEESNPQWNEGQPNVQSKTGNNYGITEFTPIEQPTALIPEEPEELDTSRMNNNEESNSEDYMTEPPETDNTGPLGNDYANSGSDKLDEKIAPSPHETIQPLENDYTTIGNEYFMNTDKDIVGAEQVTIPYENEGNAPELSGIDNAERVTDTSLPFCDNTLLQKSIKSVINNFADDLVPGETVGSSKGDDLLPEIVEVPNLKSILSLPTIERTVLDKVKIFLSRTTGLPKKNFDTNWATDVIKNNLRNIMSAAPHSESEHPATIDEHQFRDGKWVTNAVTLEPLDEDRVPTDLERLQAQVKSLLRHPAVGLQAARNPAVRNMILESIRHTFKPPSNNAFDDSIIRSTLNDELEKIGNEETPTLEGAESTTFDVSHMDVNKFLDIARSEAGLDNNEPVTTQPNFNDHVLGIGRNSVPLGLETITLRAEDFPEVPKYYSIPNFGAGTRDQLQPPVQQVGNPFVGYSPIIGQSGGADPYVVESTQSTTDDDDSSQDYTYLGKISIKNDGQTDDVHSLVNSELFYIGDGVKLPLEIRKLTDGSYALSISRKICEHLLNKECPCCVPVKGNIVRTIRRSSGNADGTRRISKRESVSSSEYDSADDSIQIVSMPVETFARRYNLSLNLEKVQTPWNLDEKIDERQERNLKNTYGIEAADDLFSVDAISENFKPVAKHRRRNNEPYEDKMIERYQRNTNDNVNKRVEIIKNMLNWLRDMVLSTTR</sequence>
<feature type="region of interest" description="Disordered" evidence="1">
    <location>
        <begin position="147"/>
        <end position="170"/>
    </location>
</feature>
<evidence type="ECO:0000256" key="2">
    <source>
        <dbReference type="SAM" id="SignalP"/>
    </source>
</evidence>
<feature type="compositionally biased region" description="Polar residues" evidence="1">
    <location>
        <begin position="516"/>
        <end position="531"/>
    </location>
</feature>